<dbReference type="PROSITE" id="PS51367">
    <property type="entry name" value="THAUMATIN_2"/>
    <property type="match status" value="1"/>
</dbReference>
<name>A0A0K1EHK0_CHOCO</name>
<dbReference type="PROSITE" id="PS51257">
    <property type="entry name" value="PROKAR_LIPOPROTEIN"/>
    <property type="match status" value="1"/>
</dbReference>
<evidence type="ECO:0000259" key="1">
    <source>
        <dbReference type="SMART" id="SM00458"/>
    </source>
</evidence>
<dbReference type="PROSITE" id="PS50231">
    <property type="entry name" value="RICIN_B_LECTIN"/>
    <property type="match status" value="1"/>
</dbReference>
<dbReference type="RefSeq" id="WP_082362695.1">
    <property type="nucleotide sequence ID" value="NZ_CP012159.1"/>
</dbReference>
<reference evidence="2 3" key="1">
    <citation type="submission" date="2015-07" db="EMBL/GenBank/DDBJ databases">
        <title>Genome analysis of myxobacterium Chondromyces crocatus Cm c5 reveals a high potential for natural compound synthesis and the genetic basis for the loss of fruiting body formation.</title>
        <authorList>
            <person name="Zaburannyi N."/>
            <person name="Bunk B."/>
            <person name="Maier J."/>
            <person name="Overmann J."/>
            <person name="Mueller R."/>
        </authorList>
    </citation>
    <scope>NUCLEOTIDE SEQUENCE [LARGE SCALE GENOMIC DNA]</scope>
    <source>
        <strain evidence="2 3">Cm c5</strain>
    </source>
</reference>
<dbReference type="Proteomes" id="UP000067626">
    <property type="component" value="Chromosome"/>
</dbReference>
<evidence type="ECO:0000313" key="3">
    <source>
        <dbReference type="Proteomes" id="UP000067626"/>
    </source>
</evidence>
<dbReference type="STRING" id="52.CMC5_044870"/>
<dbReference type="Gene3D" id="2.80.10.50">
    <property type="match status" value="3"/>
</dbReference>
<dbReference type="SUPFAM" id="SSF50370">
    <property type="entry name" value="Ricin B-like lectins"/>
    <property type="match status" value="1"/>
</dbReference>
<keyword evidence="3" id="KW-1185">Reference proteome</keyword>
<gene>
    <name evidence="2" type="ORF">CMC5_044870</name>
</gene>
<evidence type="ECO:0000313" key="2">
    <source>
        <dbReference type="EMBL" id="AKT40334.1"/>
    </source>
</evidence>
<protein>
    <recommendedName>
        <fullName evidence="1">Ricin B lectin domain-containing protein</fullName>
    </recommendedName>
</protein>
<accession>A0A0K1EHK0</accession>
<dbReference type="EMBL" id="CP012159">
    <property type="protein sequence ID" value="AKT40334.1"/>
    <property type="molecule type" value="Genomic_DNA"/>
</dbReference>
<dbReference type="KEGG" id="ccro:CMC5_044870"/>
<dbReference type="CDD" id="cd00161">
    <property type="entry name" value="beta-trefoil_Ricin-like"/>
    <property type="match status" value="1"/>
</dbReference>
<dbReference type="Pfam" id="PF14200">
    <property type="entry name" value="RicinB_lectin_2"/>
    <property type="match status" value="2"/>
</dbReference>
<dbReference type="InterPro" id="IPR035992">
    <property type="entry name" value="Ricin_B-like_lectins"/>
</dbReference>
<dbReference type="InterPro" id="IPR037176">
    <property type="entry name" value="Osmotin/thaumatin-like_sf"/>
</dbReference>
<dbReference type="PANTHER" id="PTHR31013:SF2">
    <property type="entry name" value="THAUMATIN-LIKE PROTEIN"/>
    <property type="match status" value="1"/>
</dbReference>
<dbReference type="Gene3D" id="2.60.110.10">
    <property type="entry name" value="Thaumatin"/>
    <property type="match status" value="1"/>
</dbReference>
<organism evidence="2 3">
    <name type="scientific">Chondromyces crocatus</name>
    <dbReference type="NCBI Taxonomy" id="52"/>
    <lineage>
        <taxon>Bacteria</taxon>
        <taxon>Pseudomonadati</taxon>
        <taxon>Myxococcota</taxon>
        <taxon>Polyangia</taxon>
        <taxon>Polyangiales</taxon>
        <taxon>Polyangiaceae</taxon>
        <taxon>Chondromyces</taxon>
    </lineage>
</organism>
<dbReference type="InterPro" id="IPR001938">
    <property type="entry name" value="Thaumatin"/>
</dbReference>
<dbReference type="SUPFAM" id="SSF49870">
    <property type="entry name" value="Osmotin, thaumatin-like protein"/>
    <property type="match status" value="1"/>
</dbReference>
<feature type="domain" description="Ricin B lectin" evidence="1">
    <location>
        <begin position="44"/>
        <end position="180"/>
    </location>
</feature>
<dbReference type="PRINTS" id="PR00347">
    <property type="entry name" value="THAUMATIN"/>
</dbReference>
<dbReference type="SMART" id="SM00458">
    <property type="entry name" value="RICIN"/>
    <property type="match status" value="1"/>
</dbReference>
<dbReference type="AlphaFoldDB" id="A0A0K1EHK0"/>
<dbReference type="OrthoDB" id="505805at2"/>
<dbReference type="SMART" id="SM00205">
    <property type="entry name" value="THN"/>
    <property type="match status" value="1"/>
</dbReference>
<dbReference type="InterPro" id="IPR000772">
    <property type="entry name" value="Ricin_B_lectin"/>
</dbReference>
<proteinExistence type="predicted"/>
<dbReference type="PATRIC" id="fig|52.7.peg.4946"/>
<dbReference type="PANTHER" id="PTHR31013">
    <property type="entry name" value="THAUMATIN FAMILY PROTEIN-RELATED"/>
    <property type="match status" value="1"/>
</dbReference>
<dbReference type="Pfam" id="PF00314">
    <property type="entry name" value="Thaumatin"/>
    <property type="match status" value="2"/>
</dbReference>
<sequence>MIRQIAWTGLSLLLAGCAVEEDVAPYEESEQEADAVIVSTITEGEYVLRSVATGNCLDVPSSSMADGAGIQSWSCNGTNAQRFRLTATSGGYYKIENVNSNKALDIRDASTAENARLQQWGYGGGNNQQFRFVARGNSEFSIHARHTDMTLDLYWGNAANGTPIVQYPYINGNNQRWTLDKVGGGSNPNPNPNGPRTLTIINNCSQPIWIAHNVQATQNVRLNKGASFVYNVPDGGINATRFWPKTGCNANGLNCTIGDSVAPCPQGGCQPPIESKFEATFAAKGAAAQTWYNLSQVDGYTLPFKVVPKGQGAEQGSCITSDCSGLRLDRCPGAENIPGYGSQDLRVRDGAGNVIGCMAPCKKWNYPAPWGMGRPEHQDPGLHLCCPTPIDPATGQCTVANSCMTPDSCSNAADPLSVVRTSYVQTMRQMCPTAYSYAYDDAEGLHACSSQTSFEVTFCP</sequence>